<accession>A0A0F9JPL1</accession>
<proteinExistence type="predicted"/>
<protein>
    <submittedName>
        <fullName evidence="1">Uncharacterized protein</fullName>
    </submittedName>
</protein>
<gene>
    <name evidence="1" type="ORF">LCGC14_1799850</name>
</gene>
<dbReference type="EMBL" id="LAZR01017324">
    <property type="protein sequence ID" value="KKM00898.1"/>
    <property type="molecule type" value="Genomic_DNA"/>
</dbReference>
<evidence type="ECO:0000313" key="1">
    <source>
        <dbReference type="EMBL" id="KKM00898.1"/>
    </source>
</evidence>
<name>A0A0F9JPL1_9ZZZZ</name>
<reference evidence="1" key="1">
    <citation type="journal article" date="2015" name="Nature">
        <title>Complex archaea that bridge the gap between prokaryotes and eukaryotes.</title>
        <authorList>
            <person name="Spang A."/>
            <person name="Saw J.H."/>
            <person name="Jorgensen S.L."/>
            <person name="Zaremba-Niedzwiedzka K."/>
            <person name="Martijn J."/>
            <person name="Lind A.E."/>
            <person name="van Eijk R."/>
            <person name="Schleper C."/>
            <person name="Guy L."/>
            <person name="Ettema T.J."/>
        </authorList>
    </citation>
    <scope>NUCLEOTIDE SEQUENCE</scope>
</reference>
<sequence length="76" mass="8665">MSIESLLNSIDVKLNYHKDEYRALSEAAQRDLYAIHREVKYALGVVKANGVDGLQQPVRPTKLRARAKLKTKKKTK</sequence>
<dbReference type="AlphaFoldDB" id="A0A0F9JPL1"/>
<organism evidence="1">
    <name type="scientific">marine sediment metagenome</name>
    <dbReference type="NCBI Taxonomy" id="412755"/>
    <lineage>
        <taxon>unclassified sequences</taxon>
        <taxon>metagenomes</taxon>
        <taxon>ecological metagenomes</taxon>
    </lineage>
</organism>
<comment type="caution">
    <text evidence="1">The sequence shown here is derived from an EMBL/GenBank/DDBJ whole genome shotgun (WGS) entry which is preliminary data.</text>
</comment>